<sequence>MESKKKEDPVTELKHLHILRGFLITIGSWPTEIFEPQTHRQSLAKFTLVLACLIIIGEIMYIQKNISVLSFFDLGNILMTVFLTALSVVRATLPILPNYPRIIKSFVTEFHLIHFRHKGGYYEKTYNKINKFSHYFTMVMVLNMIMGPTLFNLVPLYTNYVNGAFQENRTADLKLQSSMYMSFPGYTQEDHLLVSTIMDFFLSCICSILICATEILMYLMAFQIIGHIQILLHDLQQIPRPKRPIVFNAFFRETNEHNNLNLEIYDGEDNNLVRNEIVNLVEHHKFIVRLVR</sequence>
<keyword evidence="2" id="KW-0716">Sensory transduction</keyword>
<evidence type="ECO:0000256" key="5">
    <source>
        <dbReference type="ARBA" id="ARBA00022989"/>
    </source>
</evidence>
<evidence type="ECO:0000313" key="10">
    <source>
        <dbReference type="EMBL" id="QIJ45828.1"/>
    </source>
</evidence>
<evidence type="ECO:0000256" key="4">
    <source>
        <dbReference type="ARBA" id="ARBA00022725"/>
    </source>
</evidence>
<keyword evidence="8" id="KW-0807">Transducer</keyword>
<dbReference type="GO" id="GO:0016020">
    <property type="term" value="C:membrane"/>
    <property type="evidence" value="ECO:0007669"/>
    <property type="project" value="UniProtKB-SubCell"/>
</dbReference>
<organism evidence="10">
    <name type="scientific">Glyphodes pyloalis</name>
    <name type="common">Lesser mulberry snout moth</name>
    <dbReference type="NCBI Taxonomy" id="1242752"/>
    <lineage>
        <taxon>Eukaryota</taxon>
        <taxon>Metazoa</taxon>
        <taxon>Ecdysozoa</taxon>
        <taxon>Arthropoda</taxon>
        <taxon>Hexapoda</taxon>
        <taxon>Insecta</taxon>
        <taxon>Pterygota</taxon>
        <taxon>Neoptera</taxon>
        <taxon>Endopterygota</taxon>
        <taxon>Lepidoptera</taxon>
        <taxon>Glossata</taxon>
        <taxon>Ditrysia</taxon>
        <taxon>Pyraloidea</taxon>
        <taxon>Crambidae</taxon>
        <taxon>Spilomelinae</taxon>
        <taxon>Glyphodes</taxon>
    </lineage>
</organism>
<accession>A0A6M3GVM8</accession>
<dbReference type="GO" id="GO:0007165">
    <property type="term" value="P:signal transduction"/>
    <property type="evidence" value="ECO:0007669"/>
    <property type="project" value="UniProtKB-KW"/>
</dbReference>
<dbReference type="Pfam" id="PF02949">
    <property type="entry name" value="7tm_6"/>
    <property type="match status" value="1"/>
</dbReference>
<evidence type="ECO:0000256" key="8">
    <source>
        <dbReference type="ARBA" id="ARBA00023224"/>
    </source>
</evidence>
<comment type="subcellular location">
    <subcellularLocation>
        <location evidence="1">Membrane</location>
        <topology evidence="1">Multi-pass membrane protein</topology>
    </subcellularLocation>
</comment>
<dbReference type="EMBL" id="MK821041">
    <property type="protein sequence ID" value="QIJ45828.1"/>
    <property type="molecule type" value="mRNA"/>
</dbReference>
<feature type="transmembrane region" description="Helical" evidence="9">
    <location>
        <begin position="200"/>
        <end position="221"/>
    </location>
</feature>
<keyword evidence="6 9" id="KW-0472">Membrane</keyword>
<keyword evidence="3 9" id="KW-0812">Transmembrane</keyword>
<proteinExistence type="evidence at transcript level"/>
<feature type="transmembrane region" description="Helical" evidence="9">
    <location>
        <begin position="132"/>
        <end position="151"/>
    </location>
</feature>
<gene>
    <name evidence="10" type="primary">OR3</name>
</gene>
<reference evidence="10" key="1">
    <citation type="submission" date="2019-04" db="EMBL/GenBank/DDBJ databases">
        <authorList>
            <person name="Sheng S."/>
        </authorList>
    </citation>
    <scope>NUCLEOTIDE SEQUENCE</scope>
</reference>
<evidence type="ECO:0000256" key="1">
    <source>
        <dbReference type="ARBA" id="ARBA00004141"/>
    </source>
</evidence>
<evidence type="ECO:0000256" key="6">
    <source>
        <dbReference type="ARBA" id="ARBA00023136"/>
    </source>
</evidence>
<feature type="transmembrane region" description="Helical" evidence="9">
    <location>
        <begin position="43"/>
        <end position="62"/>
    </location>
</feature>
<keyword evidence="7 10" id="KW-0675">Receptor</keyword>
<dbReference type="GO" id="GO:0004984">
    <property type="term" value="F:olfactory receptor activity"/>
    <property type="evidence" value="ECO:0007669"/>
    <property type="project" value="InterPro"/>
</dbReference>
<dbReference type="GO" id="GO:0005549">
    <property type="term" value="F:odorant binding"/>
    <property type="evidence" value="ECO:0007669"/>
    <property type="project" value="InterPro"/>
</dbReference>
<dbReference type="InterPro" id="IPR004117">
    <property type="entry name" value="7tm6_olfct_rcpt"/>
</dbReference>
<evidence type="ECO:0000256" key="9">
    <source>
        <dbReference type="SAM" id="Phobius"/>
    </source>
</evidence>
<feature type="transmembrane region" description="Helical" evidence="9">
    <location>
        <begin position="74"/>
        <end position="96"/>
    </location>
</feature>
<keyword evidence="5 9" id="KW-1133">Transmembrane helix</keyword>
<name>A0A6M3GVM8_GLYPY</name>
<dbReference type="AlphaFoldDB" id="A0A6M3GVM8"/>
<protein>
    <submittedName>
        <fullName evidence="10">Olfactory receptor</fullName>
    </submittedName>
</protein>
<keyword evidence="4" id="KW-0552">Olfaction</keyword>
<evidence type="ECO:0000256" key="2">
    <source>
        <dbReference type="ARBA" id="ARBA00022606"/>
    </source>
</evidence>
<evidence type="ECO:0000256" key="3">
    <source>
        <dbReference type="ARBA" id="ARBA00022692"/>
    </source>
</evidence>
<evidence type="ECO:0000256" key="7">
    <source>
        <dbReference type="ARBA" id="ARBA00023170"/>
    </source>
</evidence>